<proteinExistence type="predicted"/>
<evidence type="ECO:0000313" key="2">
    <source>
        <dbReference type="Proteomes" id="UP000008138"/>
    </source>
</evidence>
<dbReference type="AlphaFoldDB" id="F2L2V4"/>
<dbReference type="InterPro" id="IPR027417">
    <property type="entry name" value="P-loop_NTPase"/>
</dbReference>
<dbReference type="EMBL" id="CP002590">
    <property type="protein sequence ID" value="AEA11892.1"/>
    <property type="molecule type" value="Genomic_DNA"/>
</dbReference>
<protein>
    <submittedName>
        <fullName evidence="1">AAA ATPase</fullName>
    </submittedName>
</protein>
<dbReference type="SUPFAM" id="SSF52540">
    <property type="entry name" value="P-loop containing nucleoside triphosphate hydrolases"/>
    <property type="match status" value="1"/>
</dbReference>
<reference evidence="1 2" key="1">
    <citation type="journal article" date="2011" name="J. Bacteriol.">
        <title>Complete genome sequence of the thermoacidophilic crenarchaeon Thermoproteus uzoniensis 768-20.</title>
        <authorList>
            <person name="Mardanov A.V."/>
            <person name="Gumerov V.M."/>
            <person name="Beletsky A.V."/>
            <person name="Prokofeva M.I."/>
            <person name="Bonch-Osmolovskaya E.A."/>
            <person name="Ravin N.V."/>
            <person name="Skryabin K.G."/>
        </authorList>
    </citation>
    <scope>NUCLEOTIDE SEQUENCE [LARGE SCALE GENOMIC DNA]</scope>
    <source>
        <strain evidence="1 2">768-20</strain>
    </source>
</reference>
<dbReference type="RefSeq" id="WP_013679228.1">
    <property type="nucleotide sequence ID" value="NC_015315.1"/>
</dbReference>
<gene>
    <name evidence="1" type="ordered locus">TUZN_0396</name>
</gene>
<sequence length="251" mass="27724">MSCAIPSWPVARRDAKLAGRRWAQALEELEELASRYPLSALIGRAGMGKTQVLYALCERIDCIYIDATEFPERNLAYMAAVVAWRLAARSTARSKVVDVYRRYGFQGLLSLAQGDPSWTLSAALDLAPGRVVVALDEWMPSPEDPQFFQAASALHRIRNMGLDRAGFVVSFLPEVYEKLASKIPPLGNILTAVSVQLPDVLTEEDAEEIAAAYCPERTKAAVSLLRTRPDITVRELLMAMSATKEVEIPIE</sequence>
<dbReference type="Gene3D" id="3.40.50.300">
    <property type="entry name" value="P-loop containing nucleotide triphosphate hydrolases"/>
    <property type="match status" value="1"/>
</dbReference>
<dbReference type="STRING" id="999630.TUZN_0396"/>
<dbReference type="HOGENOM" id="CLU_1100998_0_0_2"/>
<keyword evidence="2" id="KW-1185">Reference proteome</keyword>
<dbReference type="eggNOG" id="arCOG03738">
    <property type="taxonomic scope" value="Archaea"/>
</dbReference>
<evidence type="ECO:0000313" key="1">
    <source>
        <dbReference type="EMBL" id="AEA11892.1"/>
    </source>
</evidence>
<dbReference type="OrthoDB" id="26002at2157"/>
<dbReference type="KEGG" id="tuz:TUZN_0396"/>
<dbReference type="Proteomes" id="UP000008138">
    <property type="component" value="Chromosome"/>
</dbReference>
<accession>F2L2V4</accession>
<organism evidence="1 2">
    <name type="scientific">Thermoproteus uzoniensis (strain 768-20)</name>
    <dbReference type="NCBI Taxonomy" id="999630"/>
    <lineage>
        <taxon>Archaea</taxon>
        <taxon>Thermoproteota</taxon>
        <taxon>Thermoprotei</taxon>
        <taxon>Thermoproteales</taxon>
        <taxon>Thermoproteaceae</taxon>
        <taxon>Thermoproteus</taxon>
    </lineage>
</organism>
<dbReference type="GeneID" id="10359941"/>
<reference key="2">
    <citation type="submission" date="2011-03" db="EMBL/GenBank/DDBJ databases">
        <title>Complete genome sequence of the thermoacidophilic crenarchaeon Thermoproteus uzoniensis 768-20.</title>
        <authorList>
            <person name="Mardanov A.V."/>
            <person name="Gumerov V.M."/>
            <person name="Beletsky A.V."/>
            <person name="Prokofeva M.I."/>
            <person name="Bonch-Osmolovskaya E.A."/>
            <person name="Ravin N.V."/>
            <person name="Skryabin K.G."/>
        </authorList>
    </citation>
    <scope>NUCLEOTIDE SEQUENCE</scope>
    <source>
        <strain>768-20</strain>
    </source>
</reference>
<name>F2L2V4_THEU7</name>